<gene>
    <name evidence="5" type="ORF">C7450_103207</name>
</gene>
<evidence type="ECO:0000256" key="2">
    <source>
        <dbReference type="ARBA" id="ARBA00022723"/>
    </source>
</evidence>
<dbReference type="PANTHER" id="PTHR13794:SF58">
    <property type="entry name" value="MITOCHONDRIAL ENOLASE SUPERFAMILY MEMBER 1"/>
    <property type="match status" value="1"/>
</dbReference>
<dbReference type="InterPro" id="IPR029017">
    <property type="entry name" value="Enolase-like_N"/>
</dbReference>
<dbReference type="GO" id="GO:0016052">
    <property type="term" value="P:carbohydrate catabolic process"/>
    <property type="evidence" value="ECO:0007669"/>
    <property type="project" value="TreeGrafter"/>
</dbReference>
<keyword evidence="3" id="KW-0460">Magnesium</keyword>
<keyword evidence="6" id="KW-1185">Reference proteome</keyword>
<dbReference type="SUPFAM" id="SSF51604">
    <property type="entry name" value="Enolase C-terminal domain-like"/>
    <property type="match status" value="1"/>
</dbReference>
<protein>
    <submittedName>
        <fullName evidence="5">Galactonate dehydratase</fullName>
    </submittedName>
</protein>
<dbReference type="RefSeq" id="WP_245449539.1">
    <property type="nucleotide sequence ID" value="NZ_JAHBRY010000001.1"/>
</dbReference>
<dbReference type="GO" id="GO:0016836">
    <property type="term" value="F:hydro-lyase activity"/>
    <property type="evidence" value="ECO:0007669"/>
    <property type="project" value="TreeGrafter"/>
</dbReference>
<dbReference type="PANTHER" id="PTHR13794">
    <property type="entry name" value="ENOLASE SUPERFAMILY, MANDELATE RACEMASE"/>
    <property type="match status" value="1"/>
</dbReference>
<proteinExistence type="predicted"/>
<comment type="caution">
    <text evidence="5">The sequence shown here is derived from an EMBL/GenBank/DDBJ whole genome shotgun (WGS) entry which is preliminary data.</text>
</comment>
<sequence>MTDQERVSSASRAVAEAEMHNAGAVIQRVTAHPLRAILPKAQRTSQGDYPAVEILVVEVETADGLIGIGEGLARRGAKGYAALVDEALTPRLLGQDSSHRRALWQRMRNALTGRPGGQLVEALAAIDIALWDLAGKRAGEPIHRLLGGMGRSHVPAYASSINWLDDATVEAEIASALASGFREIKVKLGRPVPAAIARAKLARRLAGDDIALYVDANWAYDVDDAMRVGRALADLGYDLFEEPIAPHDRAGYRRLAQHLPIRLAAGESDYVGSEALQLLEDRSLGLIQPDVTRSGGITETWRITELAAAYHTAYAPHVGWSGAICVAASLQLAAAAETTRTFECMVYDNPLRDELCAPVVGGHSQIIDGGVAIPQGPGLGVALDYDVLARHRIA</sequence>
<dbReference type="Pfam" id="PF02746">
    <property type="entry name" value="MR_MLE_N"/>
    <property type="match status" value="1"/>
</dbReference>
<dbReference type="GO" id="GO:0009063">
    <property type="term" value="P:amino acid catabolic process"/>
    <property type="evidence" value="ECO:0007669"/>
    <property type="project" value="InterPro"/>
</dbReference>
<accession>A0A2V3UB81</accession>
<reference evidence="5 6" key="1">
    <citation type="submission" date="2018-05" db="EMBL/GenBank/DDBJ databases">
        <title>Genomic Encyclopedia of Type Strains, Phase IV (KMG-IV): sequencing the most valuable type-strain genomes for metagenomic binning, comparative biology and taxonomic classification.</title>
        <authorList>
            <person name="Goeker M."/>
        </authorList>
    </citation>
    <scope>NUCLEOTIDE SEQUENCE [LARGE SCALE GENOMIC DNA]</scope>
    <source>
        <strain evidence="5 6">DSM 6462</strain>
    </source>
</reference>
<feature type="domain" description="Mandelate racemase/muconate lactonizing enzyme C-terminal" evidence="4">
    <location>
        <begin position="166"/>
        <end position="262"/>
    </location>
</feature>
<name>A0A2V3UB81_9HYPH</name>
<dbReference type="GO" id="GO:0000287">
    <property type="term" value="F:magnesium ion binding"/>
    <property type="evidence" value="ECO:0007669"/>
    <property type="project" value="UniProtKB-ARBA"/>
</dbReference>
<dbReference type="InterPro" id="IPR013342">
    <property type="entry name" value="Mandelate_racemase_C"/>
</dbReference>
<evidence type="ECO:0000313" key="6">
    <source>
        <dbReference type="Proteomes" id="UP000248021"/>
    </source>
</evidence>
<dbReference type="Proteomes" id="UP000248021">
    <property type="component" value="Unassembled WGS sequence"/>
</dbReference>
<dbReference type="Pfam" id="PF13378">
    <property type="entry name" value="MR_MLE_C"/>
    <property type="match status" value="1"/>
</dbReference>
<keyword evidence="2" id="KW-0479">Metal-binding</keyword>
<organism evidence="5 6">
    <name type="scientific">Chelatococcus asaccharovorans</name>
    <dbReference type="NCBI Taxonomy" id="28210"/>
    <lineage>
        <taxon>Bacteria</taxon>
        <taxon>Pseudomonadati</taxon>
        <taxon>Pseudomonadota</taxon>
        <taxon>Alphaproteobacteria</taxon>
        <taxon>Hyphomicrobiales</taxon>
        <taxon>Chelatococcaceae</taxon>
        <taxon>Chelatococcus</taxon>
    </lineage>
</organism>
<dbReference type="SUPFAM" id="SSF54826">
    <property type="entry name" value="Enolase N-terminal domain-like"/>
    <property type="match status" value="1"/>
</dbReference>
<evidence type="ECO:0000313" key="5">
    <source>
        <dbReference type="EMBL" id="PXW61689.1"/>
    </source>
</evidence>
<dbReference type="InterPro" id="IPR018110">
    <property type="entry name" value="Mandel_Rmase/mucon_lact_enz_CS"/>
</dbReference>
<dbReference type="Gene3D" id="3.30.390.10">
    <property type="entry name" value="Enolase-like, N-terminal domain"/>
    <property type="match status" value="1"/>
</dbReference>
<dbReference type="InterPro" id="IPR046945">
    <property type="entry name" value="RHMD-like"/>
</dbReference>
<dbReference type="InterPro" id="IPR036849">
    <property type="entry name" value="Enolase-like_C_sf"/>
</dbReference>
<dbReference type="Gene3D" id="3.20.20.120">
    <property type="entry name" value="Enolase-like C-terminal domain"/>
    <property type="match status" value="1"/>
</dbReference>
<dbReference type="PROSITE" id="PS00908">
    <property type="entry name" value="MR_MLE_1"/>
    <property type="match status" value="1"/>
</dbReference>
<dbReference type="SMART" id="SM00922">
    <property type="entry name" value="MR_MLE"/>
    <property type="match status" value="1"/>
</dbReference>
<dbReference type="CDD" id="cd03316">
    <property type="entry name" value="MR_like"/>
    <property type="match status" value="1"/>
</dbReference>
<comment type="cofactor">
    <cofactor evidence="1">
        <name>Mg(2+)</name>
        <dbReference type="ChEBI" id="CHEBI:18420"/>
    </cofactor>
</comment>
<dbReference type="SFLD" id="SFLDG00179">
    <property type="entry name" value="mandelate_racemase"/>
    <property type="match status" value="1"/>
</dbReference>
<evidence type="ECO:0000256" key="1">
    <source>
        <dbReference type="ARBA" id="ARBA00001946"/>
    </source>
</evidence>
<evidence type="ECO:0000259" key="4">
    <source>
        <dbReference type="SMART" id="SM00922"/>
    </source>
</evidence>
<evidence type="ECO:0000256" key="3">
    <source>
        <dbReference type="ARBA" id="ARBA00022842"/>
    </source>
</evidence>
<dbReference type="InterPro" id="IPR013341">
    <property type="entry name" value="Mandelate_racemase_N_dom"/>
</dbReference>
<dbReference type="SFLD" id="SFLDS00001">
    <property type="entry name" value="Enolase"/>
    <property type="match status" value="1"/>
</dbReference>
<dbReference type="InterPro" id="IPR029065">
    <property type="entry name" value="Enolase_C-like"/>
</dbReference>
<dbReference type="AlphaFoldDB" id="A0A2V3UB81"/>
<dbReference type="EMBL" id="QJJK01000003">
    <property type="protein sequence ID" value="PXW61689.1"/>
    <property type="molecule type" value="Genomic_DNA"/>
</dbReference>